<reference evidence="1" key="1">
    <citation type="submission" date="2023-01" db="EMBL/GenBank/DDBJ databases">
        <title>Colletotrichum chrysophilum M932 genome sequence.</title>
        <authorList>
            <person name="Baroncelli R."/>
        </authorList>
    </citation>
    <scope>NUCLEOTIDE SEQUENCE</scope>
    <source>
        <strain evidence="1">M932</strain>
    </source>
</reference>
<dbReference type="EMBL" id="JAQOWY010000582">
    <property type="protein sequence ID" value="KAK1840219.1"/>
    <property type="molecule type" value="Genomic_DNA"/>
</dbReference>
<dbReference type="Proteomes" id="UP001243330">
    <property type="component" value="Unassembled WGS sequence"/>
</dbReference>
<comment type="caution">
    <text evidence="1">The sequence shown here is derived from an EMBL/GenBank/DDBJ whole genome shotgun (WGS) entry which is preliminary data.</text>
</comment>
<organism evidence="1 2">
    <name type="scientific">Colletotrichum chrysophilum</name>
    <dbReference type="NCBI Taxonomy" id="1836956"/>
    <lineage>
        <taxon>Eukaryota</taxon>
        <taxon>Fungi</taxon>
        <taxon>Dikarya</taxon>
        <taxon>Ascomycota</taxon>
        <taxon>Pezizomycotina</taxon>
        <taxon>Sordariomycetes</taxon>
        <taxon>Hypocreomycetidae</taxon>
        <taxon>Glomerellales</taxon>
        <taxon>Glomerellaceae</taxon>
        <taxon>Colletotrichum</taxon>
        <taxon>Colletotrichum gloeosporioides species complex</taxon>
    </lineage>
</organism>
<accession>A0AAD9A352</accession>
<gene>
    <name evidence="1" type="ORF">CCHR01_17155</name>
</gene>
<protein>
    <submittedName>
        <fullName evidence="1">Uncharacterized protein</fullName>
    </submittedName>
</protein>
<keyword evidence="2" id="KW-1185">Reference proteome</keyword>
<proteinExistence type="predicted"/>
<name>A0AAD9A352_9PEZI</name>
<evidence type="ECO:0000313" key="1">
    <source>
        <dbReference type="EMBL" id="KAK1840219.1"/>
    </source>
</evidence>
<evidence type="ECO:0000313" key="2">
    <source>
        <dbReference type="Proteomes" id="UP001243330"/>
    </source>
</evidence>
<dbReference type="AlphaFoldDB" id="A0AAD9A352"/>
<sequence length="90" mass="9663">MLGDNGETQEMSDRFGVEVARIVEAAEGTICNPWRQSQASVLLVTTADVENLGDKFGFLSVVTLGLAGAADKEKKLAMGLLQMQRSFGRS</sequence>